<keyword evidence="2" id="KW-1185">Reference proteome</keyword>
<protein>
    <submittedName>
        <fullName evidence="1">Uncharacterized protein</fullName>
    </submittedName>
</protein>
<accession>A0A4Y2MYZ1</accession>
<reference evidence="1 2" key="1">
    <citation type="journal article" date="2019" name="Sci. Rep.">
        <title>Orb-weaving spider Araneus ventricosus genome elucidates the spidroin gene catalogue.</title>
        <authorList>
            <person name="Kono N."/>
            <person name="Nakamura H."/>
            <person name="Ohtoshi R."/>
            <person name="Moran D.A.P."/>
            <person name="Shinohara A."/>
            <person name="Yoshida Y."/>
            <person name="Fujiwara M."/>
            <person name="Mori M."/>
            <person name="Tomita M."/>
            <person name="Arakawa K."/>
        </authorList>
    </citation>
    <scope>NUCLEOTIDE SEQUENCE [LARGE SCALE GENOMIC DNA]</scope>
</reference>
<dbReference type="AlphaFoldDB" id="A0A4Y2MYZ1"/>
<evidence type="ECO:0000313" key="2">
    <source>
        <dbReference type="Proteomes" id="UP000499080"/>
    </source>
</evidence>
<proteinExistence type="predicted"/>
<dbReference type="EMBL" id="BGPR01008228">
    <property type="protein sequence ID" value="GBN32371.1"/>
    <property type="molecule type" value="Genomic_DNA"/>
</dbReference>
<comment type="caution">
    <text evidence="1">The sequence shown here is derived from an EMBL/GenBank/DDBJ whole genome shotgun (WGS) entry which is preliminary data.</text>
</comment>
<dbReference type="Proteomes" id="UP000499080">
    <property type="component" value="Unassembled WGS sequence"/>
</dbReference>
<name>A0A4Y2MYZ1_ARAVE</name>
<organism evidence="1 2">
    <name type="scientific">Araneus ventricosus</name>
    <name type="common">Orbweaver spider</name>
    <name type="synonym">Epeira ventricosa</name>
    <dbReference type="NCBI Taxonomy" id="182803"/>
    <lineage>
        <taxon>Eukaryota</taxon>
        <taxon>Metazoa</taxon>
        <taxon>Ecdysozoa</taxon>
        <taxon>Arthropoda</taxon>
        <taxon>Chelicerata</taxon>
        <taxon>Arachnida</taxon>
        <taxon>Araneae</taxon>
        <taxon>Araneomorphae</taxon>
        <taxon>Entelegynae</taxon>
        <taxon>Araneoidea</taxon>
        <taxon>Araneidae</taxon>
        <taxon>Araneus</taxon>
    </lineage>
</organism>
<dbReference type="OrthoDB" id="123207at2759"/>
<sequence>MFGAYWLRIVGACPETYLLTFHCIPVHIIIFSQNYSYTNYLYTIVGGKLPQIWFRKEIIHSLISSSERKGTTIPRIYFIHHKCSDASRTGGQHYMGTISTASTEATPNGPYACDVTSSDT</sequence>
<gene>
    <name evidence="1" type="ORF">AVEN_203032_1</name>
</gene>
<evidence type="ECO:0000313" key="1">
    <source>
        <dbReference type="EMBL" id="GBN32371.1"/>
    </source>
</evidence>